<dbReference type="EMBL" id="JAIRBB010000001">
    <property type="protein sequence ID" value="MCG2430099.1"/>
    <property type="molecule type" value="Genomic_DNA"/>
</dbReference>
<reference evidence="1" key="1">
    <citation type="submission" date="2021-09" db="EMBL/GenBank/DDBJ databases">
        <title>Genome of Aequorivita sp. strain F64183.</title>
        <authorList>
            <person name="Wang Y."/>
        </authorList>
    </citation>
    <scope>NUCLEOTIDE SEQUENCE</scope>
    <source>
        <strain evidence="1">F64183</strain>
    </source>
</reference>
<comment type="caution">
    <text evidence="1">The sequence shown here is derived from an EMBL/GenBank/DDBJ whole genome shotgun (WGS) entry which is preliminary data.</text>
</comment>
<evidence type="ECO:0000313" key="1">
    <source>
        <dbReference type="EMBL" id="MCG2430099.1"/>
    </source>
</evidence>
<dbReference type="Proteomes" id="UP001139462">
    <property type="component" value="Unassembled WGS sequence"/>
</dbReference>
<sequence>MKFIIPILIAISFLFSCGNNSEVQKAELPNTNMSIIFGDTTYTYPQLSEPAKEQAVKWGVLEDLIQEAKSTNGSNYRDLREHAVRLREISDSLFKKIPDTLNTNPINSRLLVLKTRSELLYQTSHQDNIDSLNIQESVKELNIAVENLITHLNEKFLKDKIDYQRKEDEENELKKQERFRDSIFELELQDKKN</sequence>
<gene>
    <name evidence="1" type="ORF">K8344_03120</name>
</gene>
<dbReference type="RefSeq" id="WP_237606829.1">
    <property type="nucleotide sequence ID" value="NZ_JAIRBB010000001.1"/>
</dbReference>
<dbReference type="PROSITE" id="PS51257">
    <property type="entry name" value="PROKAR_LIPOPROTEIN"/>
    <property type="match status" value="1"/>
</dbReference>
<dbReference type="AlphaFoldDB" id="A0A9X1R0K5"/>
<name>A0A9X1R0K5_9FLAO</name>
<keyword evidence="2" id="KW-1185">Reference proteome</keyword>
<organism evidence="1 2">
    <name type="scientific">Aequorivita xiaoshiensis</name>
    <dbReference type="NCBI Taxonomy" id="2874476"/>
    <lineage>
        <taxon>Bacteria</taxon>
        <taxon>Pseudomonadati</taxon>
        <taxon>Bacteroidota</taxon>
        <taxon>Flavobacteriia</taxon>
        <taxon>Flavobacteriales</taxon>
        <taxon>Flavobacteriaceae</taxon>
        <taxon>Aequorivita</taxon>
    </lineage>
</organism>
<accession>A0A9X1R0K5</accession>
<evidence type="ECO:0000313" key="2">
    <source>
        <dbReference type="Proteomes" id="UP001139462"/>
    </source>
</evidence>
<protein>
    <recommendedName>
        <fullName evidence="3">Lipoprotein</fullName>
    </recommendedName>
</protein>
<proteinExistence type="predicted"/>
<evidence type="ECO:0008006" key="3">
    <source>
        <dbReference type="Google" id="ProtNLM"/>
    </source>
</evidence>